<evidence type="ECO:0000256" key="1">
    <source>
        <dbReference type="SAM" id="MobiDB-lite"/>
    </source>
</evidence>
<dbReference type="AlphaFoldDB" id="A0A7C8VCX7"/>
<feature type="compositionally biased region" description="Low complexity" evidence="1">
    <location>
        <begin position="79"/>
        <end position="103"/>
    </location>
</feature>
<reference evidence="2 3" key="1">
    <citation type="submission" date="2019-06" db="EMBL/GenBank/DDBJ databases">
        <authorList>
            <person name="Palmer J.M."/>
        </authorList>
    </citation>
    <scope>NUCLEOTIDE SEQUENCE [LARGE SCALE GENOMIC DNA]</scope>
    <source>
        <strain evidence="2 3">TWF106</strain>
    </source>
</reference>
<accession>A0A7C8VCX7</accession>
<feature type="compositionally biased region" description="Low complexity" evidence="1">
    <location>
        <begin position="277"/>
        <end position="287"/>
    </location>
</feature>
<feature type="region of interest" description="Disordered" evidence="1">
    <location>
        <begin position="431"/>
        <end position="476"/>
    </location>
</feature>
<comment type="caution">
    <text evidence="2">The sequence shown here is derived from an EMBL/GenBank/DDBJ whole genome shotgun (WGS) entry which is preliminary data.</text>
</comment>
<feature type="compositionally biased region" description="Basic residues" evidence="1">
    <location>
        <begin position="250"/>
        <end position="262"/>
    </location>
</feature>
<sequence>MPKLMPQGSEDVEAYKLLPMFRILFDFLVEPSCRKFGYVRQRVQSKVKRNLPARRSQTIPTSSHHVSCSDINPPNATMSHINIPHPSPHSSLPSKSPIHLSSPSSDGWKHIISVAQAFSDRLSQLPQDTPVATNDRWSQRCRDKGITGTRTPTTGAAAAVTKDVQDLSAVPPVASASFDYIDNGHQPKRRRGRPPGRAKKSIPAAIVAAKRNLRQISEISDRQWGHTEPEIANDSSARIKNQDEDSTTHSLRRSTRSVRRRTNVVESSSDNKIIDQPNTPEPATEPVTEPEPKPEIDVEQGRETIIEVPPEPRKSRKQPETRQIKPSTLFFFTVLPKPIPPHLAGQSRAYAFSFSIQPLTHRRTLTSDNVVMLCMRAKVRKQKRMREAGVTQLTAQIPQGSSLERNLRIMKQRIERINHRKGKQIDCEVGPMTEVEEPQEQVPNDHEIDTSREQIDAEEAGASVRRRGRKRKRKLN</sequence>
<feature type="region of interest" description="Disordered" evidence="1">
    <location>
        <begin position="49"/>
        <end position="103"/>
    </location>
</feature>
<feature type="compositionally biased region" description="Polar residues" evidence="1">
    <location>
        <begin position="55"/>
        <end position="78"/>
    </location>
</feature>
<proteinExistence type="predicted"/>
<protein>
    <submittedName>
        <fullName evidence="2">Uncharacterized protein</fullName>
    </submittedName>
</protein>
<dbReference type="Proteomes" id="UP000472727">
    <property type="component" value="Unassembled WGS sequence"/>
</dbReference>
<organism evidence="2 3">
    <name type="scientific">Orbilia oligospora</name>
    <name type="common">Nematode-trapping fungus</name>
    <name type="synonym">Arthrobotrys oligospora</name>
    <dbReference type="NCBI Taxonomy" id="2813651"/>
    <lineage>
        <taxon>Eukaryota</taxon>
        <taxon>Fungi</taxon>
        <taxon>Dikarya</taxon>
        <taxon>Ascomycota</taxon>
        <taxon>Pezizomycotina</taxon>
        <taxon>Orbiliomycetes</taxon>
        <taxon>Orbiliales</taxon>
        <taxon>Orbiliaceae</taxon>
        <taxon>Orbilia</taxon>
    </lineage>
</organism>
<feature type="compositionally biased region" description="Basic residues" evidence="1">
    <location>
        <begin position="464"/>
        <end position="476"/>
    </location>
</feature>
<feature type="compositionally biased region" description="Basic and acidic residues" evidence="1">
    <location>
        <begin position="219"/>
        <end position="229"/>
    </location>
</feature>
<gene>
    <name evidence="2" type="ORF">TWF106_006405</name>
</gene>
<feature type="compositionally biased region" description="Basic and acidic residues" evidence="1">
    <location>
        <begin position="443"/>
        <end position="455"/>
    </location>
</feature>
<evidence type="ECO:0000313" key="2">
    <source>
        <dbReference type="EMBL" id="KAF3228886.1"/>
    </source>
</evidence>
<feature type="region of interest" description="Disordered" evidence="1">
    <location>
        <begin position="218"/>
        <end position="322"/>
    </location>
</feature>
<evidence type="ECO:0000313" key="3">
    <source>
        <dbReference type="Proteomes" id="UP000472727"/>
    </source>
</evidence>
<feature type="compositionally biased region" description="Basic and acidic residues" evidence="1">
    <location>
        <begin position="290"/>
        <end position="322"/>
    </location>
</feature>
<name>A0A7C8VCX7_ORBOL</name>
<feature type="region of interest" description="Disordered" evidence="1">
    <location>
        <begin position="178"/>
        <end position="202"/>
    </location>
</feature>
<dbReference type="EMBL" id="WIWS01000003">
    <property type="protein sequence ID" value="KAF3228886.1"/>
    <property type="molecule type" value="Genomic_DNA"/>
</dbReference>
<feature type="compositionally biased region" description="Basic residues" evidence="1">
    <location>
        <begin position="186"/>
        <end position="200"/>
    </location>
</feature>